<keyword evidence="3" id="KW-1185">Reference proteome</keyword>
<evidence type="ECO:0000313" key="3">
    <source>
        <dbReference type="Proteomes" id="UP000305067"/>
    </source>
</evidence>
<accession>A0A5C3QFG6</accession>
<gene>
    <name evidence="2" type="ORF">BDV98DRAFT_593606</name>
</gene>
<name>A0A5C3QFG6_9AGAR</name>
<feature type="region of interest" description="Disordered" evidence="1">
    <location>
        <begin position="186"/>
        <end position="210"/>
    </location>
</feature>
<organism evidence="2 3">
    <name type="scientific">Pterulicium gracile</name>
    <dbReference type="NCBI Taxonomy" id="1884261"/>
    <lineage>
        <taxon>Eukaryota</taxon>
        <taxon>Fungi</taxon>
        <taxon>Dikarya</taxon>
        <taxon>Basidiomycota</taxon>
        <taxon>Agaricomycotina</taxon>
        <taxon>Agaricomycetes</taxon>
        <taxon>Agaricomycetidae</taxon>
        <taxon>Agaricales</taxon>
        <taxon>Pleurotineae</taxon>
        <taxon>Pterulaceae</taxon>
        <taxon>Pterulicium</taxon>
    </lineage>
</organism>
<protein>
    <submittedName>
        <fullName evidence="2">Uncharacterized protein</fullName>
    </submittedName>
</protein>
<feature type="compositionally biased region" description="Basic and acidic residues" evidence="1">
    <location>
        <begin position="195"/>
        <end position="210"/>
    </location>
</feature>
<dbReference type="Proteomes" id="UP000305067">
    <property type="component" value="Unassembled WGS sequence"/>
</dbReference>
<dbReference type="AlphaFoldDB" id="A0A5C3QFG6"/>
<sequence length="210" mass="23345">MGSLNGTILPAARGGCNFQKAARFESRLSAIATVEKETRRDCFRCVEVQIRTSRVYVGSQAVTGDIPLPQTYFQYISTAMEPHTQEAVLILVLNLVLNSNVLSIVHHFRVYVQPRLSHSVAARRSERGEHRSSEYRFSGSSAFFNGKSSAFARRGSSTFSRRGPSTCLHRGSPAFALRKSTTSAYESHESSAFPEHPELKNFGKILQTDK</sequence>
<reference evidence="2 3" key="1">
    <citation type="journal article" date="2019" name="Nat. Ecol. Evol.">
        <title>Megaphylogeny resolves global patterns of mushroom evolution.</title>
        <authorList>
            <person name="Varga T."/>
            <person name="Krizsan K."/>
            <person name="Foldi C."/>
            <person name="Dima B."/>
            <person name="Sanchez-Garcia M."/>
            <person name="Sanchez-Ramirez S."/>
            <person name="Szollosi G.J."/>
            <person name="Szarkandi J.G."/>
            <person name="Papp V."/>
            <person name="Albert L."/>
            <person name="Andreopoulos W."/>
            <person name="Angelini C."/>
            <person name="Antonin V."/>
            <person name="Barry K.W."/>
            <person name="Bougher N.L."/>
            <person name="Buchanan P."/>
            <person name="Buyck B."/>
            <person name="Bense V."/>
            <person name="Catcheside P."/>
            <person name="Chovatia M."/>
            <person name="Cooper J."/>
            <person name="Damon W."/>
            <person name="Desjardin D."/>
            <person name="Finy P."/>
            <person name="Geml J."/>
            <person name="Haridas S."/>
            <person name="Hughes K."/>
            <person name="Justo A."/>
            <person name="Karasinski D."/>
            <person name="Kautmanova I."/>
            <person name="Kiss B."/>
            <person name="Kocsube S."/>
            <person name="Kotiranta H."/>
            <person name="LaButti K.M."/>
            <person name="Lechner B.E."/>
            <person name="Liimatainen K."/>
            <person name="Lipzen A."/>
            <person name="Lukacs Z."/>
            <person name="Mihaltcheva S."/>
            <person name="Morgado L.N."/>
            <person name="Niskanen T."/>
            <person name="Noordeloos M.E."/>
            <person name="Ohm R.A."/>
            <person name="Ortiz-Santana B."/>
            <person name="Ovrebo C."/>
            <person name="Racz N."/>
            <person name="Riley R."/>
            <person name="Savchenko A."/>
            <person name="Shiryaev A."/>
            <person name="Soop K."/>
            <person name="Spirin V."/>
            <person name="Szebenyi C."/>
            <person name="Tomsovsky M."/>
            <person name="Tulloss R.E."/>
            <person name="Uehling J."/>
            <person name="Grigoriev I.V."/>
            <person name="Vagvolgyi C."/>
            <person name="Papp T."/>
            <person name="Martin F.M."/>
            <person name="Miettinen O."/>
            <person name="Hibbett D.S."/>
            <person name="Nagy L.G."/>
        </authorList>
    </citation>
    <scope>NUCLEOTIDE SEQUENCE [LARGE SCALE GENOMIC DNA]</scope>
    <source>
        <strain evidence="2 3">CBS 309.79</strain>
    </source>
</reference>
<evidence type="ECO:0000256" key="1">
    <source>
        <dbReference type="SAM" id="MobiDB-lite"/>
    </source>
</evidence>
<evidence type="ECO:0000313" key="2">
    <source>
        <dbReference type="EMBL" id="TFL00736.1"/>
    </source>
</evidence>
<dbReference type="EMBL" id="ML178827">
    <property type="protein sequence ID" value="TFL00736.1"/>
    <property type="molecule type" value="Genomic_DNA"/>
</dbReference>
<proteinExistence type="predicted"/>